<dbReference type="AlphaFoldDB" id="A0AA86JVN6"/>
<dbReference type="RefSeq" id="WP_210886314.1">
    <property type="nucleotide sequence ID" value="NZ_CAKJVE010000004.1"/>
</dbReference>
<dbReference type="Proteomes" id="UP000789738">
    <property type="component" value="Unassembled WGS sequence"/>
</dbReference>
<protein>
    <submittedName>
        <fullName evidence="1">Uncharacterized protein</fullName>
    </submittedName>
</protein>
<accession>A0AA86JVN6</accession>
<dbReference type="EMBL" id="CAKJVE010000004">
    <property type="protein sequence ID" value="CAG9705407.1"/>
    <property type="molecule type" value="Genomic_DNA"/>
</dbReference>
<sequence length="104" mass="11694">MGMKLPFPKFLANTHIEVYRTELGEDGPEEEKIFVGKCIYTDKTKQVMTAEKQLVTLSGKAVIEGNIEIKEGFIKVNNTKKNIYSIERPLNPDGSVFSTELNLS</sequence>
<organism evidence="1 2">
    <name type="scientific">Clostridium neonatale</name>
    <dbReference type="NCBI Taxonomy" id="137838"/>
    <lineage>
        <taxon>Bacteria</taxon>
        <taxon>Bacillati</taxon>
        <taxon>Bacillota</taxon>
        <taxon>Clostridia</taxon>
        <taxon>Eubacteriales</taxon>
        <taxon>Clostridiaceae</taxon>
        <taxon>Clostridium</taxon>
    </lineage>
</organism>
<reference evidence="1" key="1">
    <citation type="submission" date="2021-10" db="EMBL/GenBank/DDBJ databases">
        <authorList>
            <person name="Mesa V."/>
        </authorList>
    </citation>
    <scope>NUCLEOTIDE SEQUENCE</scope>
    <source>
        <strain evidence="1">CC3_PB</strain>
    </source>
</reference>
<evidence type="ECO:0000313" key="1">
    <source>
        <dbReference type="EMBL" id="CAG9705407.1"/>
    </source>
</evidence>
<comment type="caution">
    <text evidence="1">The sequence shown here is derived from an EMBL/GenBank/DDBJ whole genome shotgun (WGS) entry which is preliminary data.</text>
</comment>
<evidence type="ECO:0000313" key="2">
    <source>
        <dbReference type="Proteomes" id="UP000789738"/>
    </source>
</evidence>
<proteinExistence type="predicted"/>
<name>A0AA86JVN6_9CLOT</name>
<gene>
    <name evidence="1" type="ORF">CNEO_41849</name>
</gene>